<dbReference type="AlphaFoldDB" id="A0A9P0E6H7"/>
<keyword evidence="3" id="KW-1185">Reference proteome</keyword>
<dbReference type="EMBL" id="OV725077">
    <property type="protein sequence ID" value="CAH1390788.1"/>
    <property type="molecule type" value="Genomic_DNA"/>
</dbReference>
<dbReference type="InterPro" id="IPR036179">
    <property type="entry name" value="Ig-like_dom_sf"/>
</dbReference>
<accession>A0A9P0E6H7</accession>
<dbReference type="SUPFAM" id="SSF48726">
    <property type="entry name" value="Immunoglobulin"/>
    <property type="match status" value="1"/>
</dbReference>
<proteinExistence type="predicted"/>
<sequence>MRVETGTADSNWQRLATLASLRSNHNTALGPSQANLLPSLAQTETGQRVRPERRQEEDQGEAAVGLSEKRSMVVFPKVRPEDAGRYECRATSVSGVVKSIFAVVTVEALPASNVQDNTSSGLLPLRSSYKVTSPRAPDDTLSAERCMSRSWQPSSIMTVCRVISLTHLLVLNAS</sequence>
<dbReference type="Gene3D" id="2.60.40.10">
    <property type="entry name" value="Immunoglobulins"/>
    <property type="match status" value="1"/>
</dbReference>
<feature type="region of interest" description="Disordered" evidence="1">
    <location>
        <begin position="41"/>
        <end position="64"/>
    </location>
</feature>
<evidence type="ECO:0000256" key="1">
    <source>
        <dbReference type="SAM" id="MobiDB-lite"/>
    </source>
</evidence>
<feature type="compositionally biased region" description="Basic and acidic residues" evidence="1">
    <location>
        <begin position="47"/>
        <end position="57"/>
    </location>
</feature>
<reference evidence="2" key="1">
    <citation type="submission" date="2022-01" db="EMBL/GenBank/DDBJ databases">
        <authorList>
            <person name="King R."/>
        </authorList>
    </citation>
    <scope>NUCLEOTIDE SEQUENCE</scope>
</reference>
<dbReference type="InterPro" id="IPR013783">
    <property type="entry name" value="Ig-like_fold"/>
</dbReference>
<dbReference type="Proteomes" id="UP001152798">
    <property type="component" value="Chromosome 1"/>
</dbReference>
<dbReference type="OrthoDB" id="6133584at2759"/>
<gene>
    <name evidence="2" type="ORF">NEZAVI_LOCUS1925</name>
</gene>
<protein>
    <submittedName>
        <fullName evidence="2">Uncharacterized protein</fullName>
    </submittedName>
</protein>
<organism evidence="2 3">
    <name type="scientific">Nezara viridula</name>
    <name type="common">Southern green stink bug</name>
    <name type="synonym">Cimex viridulus</name>
    <dbReference type="NCBI Taxonomy" id="85310"/>
    <lineage>
        <taxon>Eukaryota</taxon>
        <taxon>Metazoa</taxon>
        <taxon>Ecdysozoa</taxon>
        <taxon>Arthropoda</taxon>
        <taxon>Hexapoda</taxon>
        <taxon>Insecta</taxon>
        <taxon>Pterygota</taxon>
        <taxon>Neoptera</taxon>
        <taxon>Paraneoptera</taxon>
        <taxon>Hemiptera</taxon>
        <taxon>Heteroptera</taxon>
        <taxon>Panheteroptera</taxon>
        <taxon>Pentatomomorpha</taxon>
        <taxon>Pentatomoidea</taxon>
        <taxon>Pentatomidae</taxon>
        <taxon>Pentatominae</taxon>
        <taxon>Nezara</taxon>
    </lineage>
</organism>
<name>A0A9P0E6H7_NEZVI</name>
<evidence type="ECO:0000313" key="2">
    <source>
        <dbReference type="EMBL" id="CAH1390788.1"/>
    </source>
</evidence>
<evidence type="ECO:0000313" key="3">
    <source>
        <dbReference type="Proteomes" id="UP001152798"/>
    </source>
</evidence>